<sequence length="271" mass="28456">MTDVRVFARGLEHPETVAIGPDHALYAGTARGGYQEPGPVVRIDPDTGDWRPFADTGGRVLGITAASSGLLVCCDALHRALLWLDPQGRVRRRVDTAQGRPLMSPNGCIADRYGGVWFTDSGTATAGEPTGAVGYAPPHGDAVIAARNLVFPNGIGLSPDGSLLYTTLTRDETLLCHEVHGPGRLGTPWTLNRGLGTGPDGLSVTPEGEVVVAVTRSSRVCAVSPTGEAAVLLEDPGLLHMPSHVALHRRRLLVPSLFGDTIAVLDRGSGR</sequence>
<dbReference type="Pfam" id="PF08450">
    <property type="entry name" value="SGL"/>
    <property type="match status" value="1"/>
</dbReference>
<dbReference type="InterPro" id="IPR051262">
    <property type="entry name" value="SMP-30/CGR1_Lactonase"/>
</dbReference>
<evidence type="ECO:0000259" key="3">
    <source>
        <dbReference type="Pfam" id="PF08450"/>
    </source>
</evidence>
<dbReference type="KEGG" id="strr:EKD16_06110"/>
<dbReference type="InterPro" id="IPR013658">
    <property type="entry name" value="SGL"/>
</dbReference>
<evidence type="ECO:0000256" key="2">
    <source>
        <dbReference type="ARBA" id="ARBA00022801"/>
    </source>
</evidence>
<protein>
    <submittedName>
        <fullName evidence="4">SMP-30/Gluconolaconase/LRE-like region</fullName>
    </submittedName>
</protein>
<dbReference type="Proteomes" id="UP000292235">
    <property type="component" value="Chromosome"/>
</dbReference>
<dbReference type="PANTHER" id="PTHR47572">
    <property type="entry name" value="LIPOPROTEIN-RELATED"/>
    <property type="match status" value="1"/>
</dbReference>
<organism evidence="4 5">
    <name type="scientific">Streptomonospora litoralis</name>
    <dbReference type="NCBI Taxonomy" id="2498135"/>
    <lineage>
        <taxon>Bacteria</taxon>
        <taxon>Bacillati</taxon>
        <taxon>Actinomycetota</taxon>
        <taxon>Actinomycetes</taxon>
        <taxon>Streptosporangiales</taxon>
        <taxon>Nocardiopsidaceae</taxon>
        <taxon>Streptomonospora</taxon>
    </lineage>
</organism>
<accession>A0A4P6Q1C2</accession>
<dbReference type="InterPro" id="IPR011042">
    <property type="entry name" value="6-blade_b-propeller_TolB-like"/>
</dbReference>
<proteinExistence type="inferred from homology"/>
<dbReference type="Gene3D" id="2.120.10.30">
    <property type="entry name" value="TolB, C-terminal domain"/>
    <property type="match status" value="1"/>
</dbReference>
<comment type="similarity">
    <text evidence="1">Belongs to the SMP-30/CGR1 family.</text>
</comment>
<feature type="domain" description="SMP-30/Gluconolactonase/LRE-like region" evidence="3">
    <location>
        <begin position="40"/>
        <end position="236"/>
    </location>
</feature>
<reference evidence="4 5" key="1">
    <citation type="submission" date="2019-02" db="EMBL/GenBank/DDBJ databases">
        <authorList>
            <person name="Khodamoradi S."/>
            <person name="Hahnke R.L."/>
            <person name="Kaempfer P."/>
            <person name="Schumann P."/>
            <person name="Rohde M."/>
            <person name="Steinert M."/>
            <person name="Luzhetskyy A."/>
            <person name="Wink J."/>
            <person name="Ruckert C."/>
        </authorList>
    </citation>
    <scope>NUCLEOTIDE SEQUENCE [LARGE SCALE GENOMIC DNA]</scope>
    <source>
        <strain evidence="4 5">M2</strain>
    </source>
</reference>
<dbReference type="PANTHER" id="PTHR47572:SF4">
    <property type="entry name" value="LACTONASE DRP35"/>
    <property type="match status" value="1"/>
</dbReference>
<dbReference type="AlphaFoldDB" id="A0A4P6Q1C2"/>
<dbReference type="GO" id="GO:0016787">
    <property type="term" value="F:hydrolase activity"/>
    <property type="evidence" value="ECO:0007669"/>
    <property type="project" value="UniProtKB-KW"/>
</dbReference>
<name>A0A4P6Q1C2_9ACTN</name>
<gene>
    <name evidence="4" type="ORF">EKD16_06110</name>
</gene>
<keyword evidence="5" id="KW-1185">Reference proteome</keyword>
<keyword evidence="2" id="KW-0378">Hydrolase</keyword>
<evidence type="ECO:0000313" key="5">
    <source>
        <dbReference type="Proteomes" id="UP000292235"/>
    </source>
</evidence>
<dbReference type="OrthoDB" id="2633250at2"/>
<evidence type="ECO:0000256" key="1">
    <source>
        <dbReference type="ARBA" id="ARBA00008853"/>
    </source>
</evidence>
<dbReference type="RefSeq" id="WP_131097462.1">
    <property type="nucleotide sequence ID" value="NZ_CP036455.1"/>
</dbReference>
<dbReference type="SUPFAM" id="SSF63829">
    <property type="entry name" value="Calcium-dependent phosphotriesterase"/>
    <property type="match status" value="1"/>
</dbReference>
<evidence type="ECO:0000313" key="4">
    <source>
        <dbReference type="EMBL" id="QBI53021.1"/>
    </source>
</evidence>
<dbReference type="EMBL" id="CP036455">
    <property type="protein sequence ID" value="QBI53021.1"/>
    <property type="molecule type" value="Genomic_DNA"/>
</dbReference>